<feature type="region of interest" description="Disordered" evidence="1">
    <location>
        <begin position="208"/>
        <end position="258"/>
    </location>
</feature>
<comment type="caution">
    <text evidence="2">The sequence shown here is derived from an EMBL/GenBank/DDBJ whole genome shotgun (WGS) entry which is preliminary data.</text>
</comment>
<sequence>MINLLSLPKGYEVVTPSEYHRANNPPPGCLTVYATQCMSRLRFPLHHFLIELFVALGNPPSLVFIHEKPSSYGAWKFRFFFVWKAEWEVPLAWCPSLNDLSTVNLELVKERVKATGLLDHGFKAKALVEEDLLIVAGLHPAPDTYTGLKSRYFCLRKCLVKWPRSIPSCTPSGFRSGLISPNPIPSPRIDVPIKVPVIEVEASLEAEAPSVPSSPPFISHSEVGSSSQKRPRIEDLSQEEVPPADTTQVVPPPSFPLPVMTPQFNPKVGVSNKCKAVHRGDVESLAVRPMEGLGHLLLS</sequence>
<accession>A0AAE1XP79</accession>
<proteinExistence type="predicted"/>
<name>A0AAE1XP79_9LAMI</name>
<dbReference type="Proteomes" id="UP001293254">
    <property type="component" value="Unassembled WGS sequence"/>
</dbReference>
<evidence type="ECO:0000313" key="3">
    <source>
        <dbReference type="Proteomes" id="UP001293254"/>
    </source>
</evidence>
<protein>
    <submittedName>
        <fullName evidence="2">Uncharacterized protein</fullName>
    </submittedName>
</protein>
<dbReference type="AlphaFoldDB" id="A0AAE1XP79"/>
<organism evidence="2 3">
    <name type="scientific">Sesamum alatum</name>
    <dbReference type="NCBI Taxonomy" id="300844"/>
    <lineage>
        <taxon>Eukaryota</taxon>
        <taxon>Viridiplantae</taxon>
        <taxon>Streptophyta</taxon>
        <taxon>Embryophyta</taxon>
        <taxon>Tracheophyta</taxon>
        <taxon>Spermatophyta</taxon>
        <taxon>Magnoliopsida</taxon>
        <taxon>eudicotyledons</taxon>
        <taxon>Gunneridae</taxon>
        <taxon>Pentapetalae</taxon>
        <taxon>asterids</taxon>
        <taxon>lamiids</taxon>
        <taxon>Lamiales</taxon>
        <taxon>Pedaliaceae</taxon>
        <taxon>Sesamum</taxon>
    </lineage>
</organism>
<reference evidence="2" key="1">
    <citation type="submission" date="2020-06" db="EMBL/GenBank/DDBJ databases">
        <authorList>
            <person name="Li T."/>
            <person name="Hu X."/>
            <person name="Zhang T."/>
            <person name="Song X."/>
            <person name="Zhang H."/>
            <person name="Dai N."/>
            <person name="Sheng W."/>
            <person name="Hou X."/>
            <person name="Wei L."/>
        </authorList>
    </citation>
    <scope>NUCLEOTIDE SEQUENCE</scope>
    <source>
        <strain evidence="2">3651</strain>
        <tissue evidence="2">Leaf</tissue>
    </source>
</reference>
<evidence type="ECO:0000313" key="2">
    <source>
        <dbReference type="EMBL" id="KAK4415479.1"/>
    </source>
</evidence>
<keyword evidence="3" id="KW-1185">Reference proteome</keyword>
<reference evidence="2" key="2">
    <citation type="journal article" date="2024" name="Plant">
        <title>Genomic evolution and insights into agronomic trait innovations of Sesamum species.</title>
        <authorList>
            <person name="Miao H."/>
            <person name="Wang L."/>
            <person name="Qu L."/>
            <person name="Liu H."/>
            <person name="Sun Y."/>
            <person name="Le M."/>
            <person name="Wang Q."/>
            <person name="Wei S."/>
            <person name="Zheng Y."/>
            <person name="Lin W."/>
            <person name="Duan Y."/>
            <person name="Cao H."/>
            <person name="Xiong S."/>
            <person name="Wang X."/>
            <person name="Wei L."/>
            <person name="Li C."/>
            <person name="Ma Q."/>
            <person name="Ju M."/>
            <person name="Zhao R."/>
            <person name="Li G."/>
            <person name="Mu C."/>
            <person name="Tian Q."/>
            <person name="Mei H."/>
            <person name="Zhang T."/>
            <person name="Gao T."/>
            <person name="Zhang H."/>
        </authorList>
    </citation>
    <scope>NUCLEOTIDE SEQUENCE</scope>
    <source>
        <strain evidence="2">3651</strain>
    </source>
</reference>
<dbReference type="EMBL" id="JACGWO010000011">
    <property type="protein sequence ID" value="KAK4415479.1"/>
    <property type="molecule type" value="Genomic_DNA"/>
</dbReference>
<gene>
    <name evidence="2" type="ORF">Salat_2655300</name>
</gene>
<evidence type="ECO:0000256" key="1">
    <source>
        <dbReference type="SAM" id="MobiDB-lite"/>
    </source>
</evidence>